<accession>A0A9K3H7N1</accession>
<protein>
    <submittedName>
        <fullName evidence="2">Uncharacterized protein</fullName>
    </submittedName>
</protein>
<dbReference type="Gramene" id="mRNA:HanXRQr2_Chr14g0662201">
    <property type="protein sequence ID" value="CDS:HanXRQr2_Chr14g0662201.1"/>
    <property type="gene ID" value="HanXRQr2_Chr14g0662201"/>
</dbReference>
<name>A0A9K3H7N1_HELAN</name>
<proteinExistence type="predicted"/>
<feature type="region of interest" description="Disordered" evidence="1">
    <location>
        <begin position="1"/>
        <end position="20"/>
    </location>
</feature>
<sequence length="56" mass="5944">MPGFPSVSAKVRNKPEGKPAPFNLAFVRSLSGVDPQMFSPSPGPLKCHLATFPSAF</sequence>
<gene>
    <name evidence="2" type="ORF">HanXRQr2_Chr14g0662201</name>
</gene>
<dbReference type="EMBL" id="MNCJ02000329">
    <property type="protein sequence ID" value="KAF5770682.1"/>
    <property type="molecule type" value="Genomic_DNA"/>
</dbReference>
<organism evidence="2 3">
    <name type="scientific">Helianthus annuus</name>
    <name type="common">Common sunflower</name>
    <dbReference type="NCBI Taxonomy" id="4232"/>
    <lineage>
        <taxon>Eukaryota</taxon>
        <taxon>Viridiplantae</taxon>
        <taxon>Streptophyta</taxon>
        <taxon>Embryophyta</taxon>
        <taxon>Tracheophyta</taxon>
        <taxon>Spermatophyta</taxon>
        <taxon>Magnoliopsida</taxon>
        <taxon>eudicotyledons</taxon>
        <taxon>Gunneridae</taxon>
        <taxon>Pentapetalae</taxon>
        <taxon>asterids</taxon>
        <taxon>campanulids</taxon>
        <taxon>Asterales</taxon>
        <taxon>Asteraceae</taxon>
        <taxon>Asteroideae</taxon>
        <taxon>Heliantheae alliance</taxon>
        <taxon>Heliantheae</taxon>
        <taxon>Helianthus</taxon>
    </lineage>
</organism>
<dbReference type="AlphaFoldDB" id="A0A9K3H7N1"/>
<comment type="caution">
    <text evidence="2">The sequence shown here is derived from an EMBL/GenBank/DDBJ whole genome shotgun (WGS) entry which is preliminary data.</text>
</comment>
<evidence type="ECO:0000256" key="1">
    <source>
        <dbReference type="SAM" id="MobiDB-lite"/>
    </source>
</evidence>
<keyword evidence="3" id="KW-1185">Reference proteome</keyword>
<dbReference type="Proteomes" id="UP000215914">
    <property type="component" value="Unassembled WGS sequence"/>
</dbReference>
<evidence type="ECO:0000313" key="2">
    <source>
        <dbReference type="EMBL" id="KAF5770682.1"/>
    </source>
</evidence>
<reference evidence="2" key="1">
    <citation type="journal article" date="2017" name="Nature">
        <title>The sunflower genome provides insights into oil metabolism, flowering and Asterid evolution.</title>
        <authorList>
            <person name="Badouin H."/>
            <person name="Gouzy J."/>
            <person name="Grassa C.J."/>
            <person name="Murat F."/>
            <person name="Staton S.E."/>
            <person name="Cottret L."/>
            <person name="Lelandais-Briere C."/>
            <person name="Owens G.L."/>
            <person name="Carrere S."/>
            <person name="Mayjonade B."/>
            <person name="Legrand L."/>
            <person name="Gill N."/>
            <person name="Kane N.C."/>
            <person name="Bowers J.E."/>
            <person name="Hubner S."/>
            <person name="Bellec A."/>
            <person name="Berard A."/>
            <person name="Berges H."/>
            <person name="Blanchet N."/>
            <person name="Boniface M.C."/>
            <person name="Brunel D."/>
            <person name="Catrice O."/>
            <person name="Chaidir N."/>
            <person name="Claudel C."/>
            <person name="Donnadieu C."/>
            <person name="Faraut T."/>
            <person name="Fievet G."/>
            <person name="Helmstetter N."/>
            <person name="King M."/>
            <person name="Knapp S.J."/>
            <person name="Lai Z."/>
            <person name="Le Paslier M.C."/>
            <person name="Lippi Y."/>
            <person name="Lorenzon L."/>
            <person name="Mandel J.R."/>
            <person name="Marage G."/>
            <person name="Marchand G."/>
            <person name="Marquand E."/>
            <person name="Bret-Mestries E."/>
            <person name="Morien E."/>
            <person name="Nambeesan S."/>
            <person name="Nguyen T."/>
            <person name="Pegot-Espagnet P."/>
            <person name="Pouilly N."/>
            <person name="Raftis F."/>
            <person name="Sallet E."/>
            <person name="Schiex T."/>
            <person name="Thomas J."/>
            <person name="Vandecasteele C."/>
            <person name="Vares D."/>
            <person name="Vear F."/>
            <person name="Vautrin S."/>
            <person name="Crespi M."/>
            <person name="Mangin B."/>
            <person name="Burke J.M."/>
            <person name="Salse J."/>
            <person name="Munos S."/>
            <person name="Vincourt P."/>
            <person name="Rieseberg L.H."/>
            <person name="Langlade N.B."/>
        </authorList>
    </citation>
    <scope>NUCLEOTIDE SEQUENCE</scope>
    <source>
        <tissue evidence="2">Leaves</tissue>
    </source>
</reference>
<evidence type="ECO:0000313" key="3">
    <source>
        <dbReference type="Proteomes" id="UP000215914"/>
    </source>
</evidence>
<reference evidence="2" key="2">
    <citation type="submission" date="2020-06" db="EMBL/GenBank/DDBJ databases">
        <title>Helianthus annuus Genome sequencing and assembly Release 2.</title>
        <authorList>
            <person name="Gouzy J."/>
            <person name="Langlade N."/>
            <person name="Munos S."/>
        </authorList>
    </citation>
    <scope>NUCLEOTIDE SEQUENCE</scope>
    <source>
        <tissue evidence="2">Leaves</tissue>
    </source>
</reference>